<name>A0A0M3UFY5_9MICC</name>
<dbReference type="PATRIC" id="fig|656366.3.peg.1075"/>
<feature type="domain" description="Terminase large subunit-like endonuclease" evidence="1">
    <location>
        <begin position="117"/>
        <end position="185"/>
    </location>
</feature>
<dbReference type="GO" id="GO:0004519">
    <property type="term" value="F:endonuclease activity"/>
    <property type="evidence" value="ECO:0007669"/>
    <property type="project" value="InterPro"/>
</dbReference>
<dbReference type="KEGG" id="aaq:AOC05_04995"/>
<sequence length="210" mass="23649">MQLTQRPWLPNPDDGTQITLGFDGSENDDFTAIQGETIDGLTFTPRYGPDRRPAIWNPAEWGGQIPRSEVHAAVDELFERYKVERFYCDPQDWYSEIGDWSLKYGEHHVFEWATNRIKAMFAEIKRFEIDLATGRITHDGCPIAGLHFANARKAAKTGQQYVLIKPTNHQKIDAAMARILAHTAASDAREAGWGKTPEASGISHAVYGFN</sequence>
<evidence type="ECO:0000313" key="2">
    <source>
        <dbReference type="EMBL" id="ALE91829.1"/>
    </source>
</evidence>
<dbReference type="InterPro" id="IPR046462">
    <property type="entry name" value="TerL_nuclease"/>
</dbReference>
<dbReference type="OrthoDB" id="3197057at2"/>
<accession>A0A0M3UFY5</accession>
<dbReference type="Proteomes" id="UP000062833">
    <property type="component" value="Chromosome"/>
</dbReference>
<gene>
    <name evidence="2" type="ORF">AOC05_04995</name>
</gene>
<evidence type="ECO:0000313" key="3">
    <source>
        <dbReference type="Proteomes" id="UP000062833"/>
    </source>
</evidence>
<dbReference type="Pfam" id="PF20441">
    <property type="entry name" value="TerL_nuclease"/>
    <property type="match status" value="1"/>
</dbReference>
<protein>
    <submittedName>
        <fullName evidence="2">Terminase</fullName>
    </submittedName>
</protein>
<dbReference type="RefSeq" id="WP_062006180.1">
    <property type="nucleotide sequence ID" value="NZ_CP012677.1"/>
</dbReference>
<evidence type="ECO:0000259" key="1">
    <source>
        <dbReference type="Pfam" id="PF20441"/>
    </source>
</evidence>
<keyword evidence="3" id="KW-1185">Reference proteome</keyword>
<proteinExistence type="predicted"/>
<organism evidence="2 3">
    <name type="scientific">Arthrobacter alpinus</name>
    <dbReference type="NCBI Taxonomy" id="656366"/>
    <lineage>
        <taxon>Bacteria</taxon>
        <taxon>Bacillati</taxon>
        <taxon>Actinomycetota</taxon>
        <taxon>Actinomycetes</taxon>
        <taxon>Micrococcales</taxon>
        <taxon>Micrococcaceae</taxon>
        <taxon>Arthrobacter</taxon>
    </lineage>
</organism>
<dbReference type="EMBL" id="CP012677">
    <property type="protein sequence ID" value="ALE91829.1"/>
    <property type="molecule type" value="Genomic_DNA"/>
</dbReference>
<reference evidence="3" key="1">
    <citation type="submission" date="2015-09" db="EMBL/GenBank/DDBJ databases">
        <title>Complete genome of Arthrobacter alpinus strain R3.8.</title>
        <authorList>
            <person name="See-Too W.S."/>
            <person name="Chan K.G."/>
        </authorList>
    </citation>
    <scope>NUCLEOTIDE SEQUENCE [LARGE SCALE GENOMIC DNA]</scope>
    <source>
        <strain evidence="3">R3.8</strain>
    </source>
</reference>
<dbReference type="AlphaFoldDB" id="A0A0M3UFY5"/>